<name>A0BLN3_PARTE</name>
<dbReference type="EMBL" id="CT868002">
    <property type="protein sequence ID" value="CAK59450.1"/>
    <property type="molecule type" value="Genomic_DNA"/>
</dbReference>
<accession>A0BLN3</accession>
<dbReference type="InParanoid" id="A0BLN3"/>
<sequence length="149" mass="17830">MSTKARNFSVDNTNNKIFLPSIFNNDYDLNTNIDPKLYLQTIFNKTTKAQRTKSLSFCNQIKLPQKVEPIQVKQKLETDKDIVYAFEDQFQYKDKEKQQYTNKLQIKLSKNNQNKEVRYQELVNCYCQKFTKKKPPLNLKHHKLDLEFL</sequence>
<keyword evidence="2" id="KW-1185">Reference proteome</keyword>
<protein>
    <submittedName>
        <fullName evidence="1">Uncharacterized protein</fullName>
    </submittedName>
</protein>
<evidence type="ECO:0000313" key="1">
    <source>
        <dbReference type="EMBL" id="CAK59450.1"/>
    </source>
</evidence>
<reference evidence="1 2" key="1">
    <citation type="journal article" date="2006" name="Nature">
        <title>Global trends of whole-genome duplications revealed by the ciliate Paramecium tetraurelia.</title>
        <authorList>
            <consortium name="Genoscope"/>
            <person name="Aury J.-M."/>
            <person name="Jaillon O."/>
            <person name="Duret L."/>
            <person name="Noel B."/>
            <person name="Jubin C."/>
            <person name="Porcel B.M."/>
            <person name="Segurens B."/>
            <person name="Daubin V."/>
            <person name="Anthouard V."/>
            <person name="Aiach N."/>
            <person name="Arnaiz O."/>
            <person name="Billaut A."/>
            <person name="Beisson J."/>
            <person name="Blanc I."/>
            <person name="Bouhouche K."/>
            <person name="Camara F."/>
            <person name="Duharcourt S."/>
            <person name="Guigo R."/>
            <person name="Gogendeau D."/>
            <person name="Katinka M."/>
            <person name="Keller A.-M."/>
            <person name="Kissmehl R."/>
            <person name="Klotz C."/>
            <person name="Koll F."/>
            <person name="Le Moue A."/>
            <person name="Lepere C."/>
            <person name="Malinsky S."/>
            <person name="Nowacki M."/>
            <person name="Nowak J.K."/>
            <person name="Plattner H."/>
            <person name="Poulain J."/>
            <person name="Ruiz F."/>
            <person name="Serrano V."/>
            <person name="Zagulski M."/>
            <person name="Dessen P."/>
            <person name="Betermier M."/>
            <person name="Weissenbach J."/>
            <person name="Scarpelli C."/>
            <person name="Schachter V."/>
            <person name="Sperling L."/>
            <person name="Meyer E."/>
            <person name="Cohen J."/>
            <person name="Wincker P."/>
        </authorList>
    </citation>
    <scope>NUCLEOTIDE SEQUENCE [LARGE SCALE GENOMIC DNA]</scope>
    <source>
        <strain evidence="1 2">Stock d4-2</strain>
    </source>
</reference>
<gene>
    <name evidence="1" type="ORF">GSPATT00030083001</name>
</gene>
<dbReference type="AlphaFoldDB" id="A0BLN3"/>
<dbReference type="RefSeq" id="XP_001426848.1">
    <property type="nucleotide sequence ID" value="XM_001426811.1"/>
</dbReference>
<evidence type="ECO:0000313" key="2">
    <source>
        <dbReference type="Proteomes" id="UP000000600"/>
    </source>
</evidence>
<dbReference type="KEGG" id="ptm:GSPATT00030083001"/>
<dbReference type="OMA" id="STKARNF"/>
<proteinExistence type="predicted"/>
<dbReference type="OrthoDB" id="303721at2759"/>
<dbReference type="HOGENOM" id="CLU_1771655_0_0_1"/>
<dbReference type="GeneID" id="5012632"/>
<organism evidence="1 2">
    <name type="scientific">Paramecium tetraurelia</name>
    <dbReference type="NCBI Taxonomy" id="5888"/>
    <lineage>
        <taxon>Eukaryota</taxon>
        <taxon>Sar</taxon>
        <taxon>Alveolata</taxon>
        <taxon>Ciliophora</taxon>
        <taxon>Intramacronucleata</taxon>
        <taxon>Oligohymenophorea</taxon>
        <taxon>Peniculida</taxon>
        <taxon>Parameciidae</taxon>
        <taxon>Paramecium</taxon>
    </lineage>
</organism>
<dbReference type="Proteomes" id="UP000000600">
    <property type="component" value="Unassembled WGS sequence"/>
</dbReference>